<dbReference type="EMBL" id="QRNJ01000032">
    <property type="protein sequence ID" value="RHK38631.1"/>
    <property type="molecule type" value="Genomic_DNA"/>
</dbReference>
<comment type="caution">
    <text evidence="2">The sequence shown here is derived from an EMBL/GenBank/DDBJ whole genome shotgun (WGS) entry which is preliminary data.</text>
</comment>
<evidence type="ECO:0000313" key="3">
    <source>
        <dbReference type="Proteomes" id="UP000283497"/>
    </source>
</evidence>
<sequence length="139" mass="16039">MKDFILAVENVPKPMLIAEAVLIVLIIGVVAIRFFIIRSKPAYLKKLPKATYDEETIHLLFNCYKAADSIEGMLHLAVKKSVIGKIRKGLRRQYPTCIRAGIRITKRHYINMPETVRNRQNVYLQTSLKKKQQRNVCCL</sequence>
<accession>A0A415G6Q0</accession>
<keyword evidence="1" id="KW-0812">Transmembrane</keyword>
<evidence type="ECO:0000313" key="2">
    <source>
        <dbReference type="EMBL" id="RHK38631.1"/>
    </source>
</evidence>
<organism evidence="2 3">
    <name type="scientific">Anaerobutyricum hallii</name>
    <dbReference type="NCBI Taxonomy" id="39488"/>
    <lineage>
        <taxon>Bacteria</taxon>
        <taxon>Bacillati</taxon>
        <taxon>Bacillota</taxon>
        <taxon>Clostridia</taxon>
        <taxon>Lachnospirales</taxon>
        <taxon>Lachnospiraceae</taxon>
        <taxon>Anaerobutyricum</taxon>
    </lineage>
</organism>
<proteinExistence type="predicted"/>
<evidence type="ECO:0000256" key="1">
    <source>
        <dbReference type="SAM" id="Phobius"/>
    </source>
</evidence>
<dbReference type="RefSeq" id="WP_118314639.1">
    <property type="nucleotide sequence ID" value="NZ_QRNJ01000032.1"/>
</dbReference>
<gene>
    <name evidence="2" type="ORF">DW068_09020</name>
</gene>
<reference evidence="2 3" key="1">
    <citation type="submission" date="2018-08" db="EMBL/GenBank/DDBJ databases">
        <title>A genome reference for cultivated species of the human gut microbiota.</title>
        <authorList>
            <person name="Zou Y."/>
            <person name="Xue W."/>
            <person name="Luo G."/>
        </authorList>
    </citation>
    <scope>NUCLEOTIDE SEQUENCE [LARGE SCALE GENOMIC DNA]</scope>
    <source>
        <strain evidence="2 3">AF45-14BH</strain>
    </source>
</reference>
<name>A0A415G6Q0_9FIRM</name>
<dbReference type="Proteomes" id="UP000283497">
    <property type="component" value="Unassembled WGS sequence"/>
</dbReference>
<keyword evidence="1" id="KW-1133">Transmembrane helix</keyword>
<keyword evidence="1" id="KW-0472">Membrane</keyword>
<dbReference type="AlphaFoldDB" id="A0A415G6Q0"/>
<protein>
    <submittedName>
        <fullName evidence="2">Uncharacterized protein</fullName>
    </submittedName>
</protein>
<feature type="transmembrane region" description="Helical" evidence="1">
    <location>
        <begin position="15"/>
        <end position="36"/>
    </location>
</feature>